<feature type="domain" description="EAL" evidence="2">
    <location>
        <begin position="176"/>
        <end position="426"/>
    </location>
</feature>
<dbReference type="OrthoDB" id="9813903at2"/>
<dbReference type="SUPFAM" id="SSF54631">
    <property type="entry name" value="CBS-domain pair"/>
    <property type="match status" value="1"/>
</dbReference>
<feature type="region of interest" description="Disordered" evidence="1">
    <location>
        <begin position="1"/>
        <end position="20"/>
    </location>
</feature>
<evidence type="ECO:0000256" key="1">
    <source>
        <dbReference type="SAM" id="MobiDB-lite"/>
    </source>
</evidence>
<dbReference type="InterPro" id="IPR000644">
    <property type="entry name" value="CBS_dom"/>
</dbReference>
<dbReference type="SUPFAM" id="SSF55073">
    <property type="entry name" value="Nucleotide cyclase"/>
    <property type="match status" value="1"/>
</dbReference>
<dbReference type="CDD" id="cd04598">
    <property type="entry name" value="CBS_pair_GGDEF_EAL"/>
    <property type="match status" value="1"/>
</dbReference>
<dbReference type="Proteomes" id="UP000190027">
    <property type="component" value="Unassembled WGS sequence"/>
</dbReference>
<dbReference type="RefSeq" id="WP_078716513.1">
    <property type="nucleotide sequence ID" value="NZ_FUYC01000003.1"/>
</dbReference>
<protein>
    <submittedName>
        <fullName evidence="4">Diguanylate cyclase (GGDEF) domain-containing protein</fullName>
    </submittedName>
</protein>
<dbReference type="InterPro" id="IPR046342">
    <property type="entry name" value="CBS_dom_sf"/>
</dbReference>
<dbReference type="InterPro" id="IPR050706">
    <property type="entry name" value="Cyclic-di-GMP_PDE-like"/>
</dbReference>
<evidence type="ECO:0000313" key="4">
    <source>
        <dbReference type="EMBL" id="SKA77039.1"/>
    </source>
</evidence>
<evidence type="ECO:0000313" key="5">
    <source>
        <dbReference type="Proteomes" id="UP000190027"/>
    </source>
</evidence>
<dbReference type="SMART" id="SM00267">
    <property type="entry name" value="GGDEF"/>
    <property type="match status" value="1"/>
</dbReference>
<keyword evidence="5" id="KW-1185">Reference proteome</keyword>
<dbReference type="InterPro" id="IPR001633">
    <property type="entry name" value="EAL_dom"/>
</dbReference>
<dbReference type="PANTHER" id="PTHR33121">
    <property type="entry name" value="CYCLIC DI-GMP PHOSPHODIESTERASE PDEF"/>
    <property type="match status" value="1"/>
</dbReference>
<dbReference type="PANTHER" id="PTHR33121:SF76">
    <property type="entry name" value="SIGNALING PROTEIN"/>
    <property type="match status" value="1"/>
</dbReference>
<dbReference type="SMART" id="SM00052">
    <property type="entry name" value="EAL"/>
    <property type="match status" value="1"/>
</dbReference>
<dbReference type="Pfam" id="PF00571">
    <property type="entry name" value="CBS"/>
    <property type="match status" value="1"/>
</dbReference>
<dbReference type="Gene3D" id="3.30.70.270">
    <property type="match status" value="1"/>
</dbReference>
<feature type="region of interest" description="Disordered" evidence="1">
    <location>
        <begin position="748"/>
        <end position="778"/>
    </location>
</feature>
<dbReference type="GO" id="GO:0071111">
    <property type="term" value="F:cyclic-guanylate-specific phosphodiesterase activity"/>
    <property type="evidence" value="ECO:0007669"/>
    <property type="project" value="InterPro"/>
</dbReference>
<dbReference type="SUPFAM" id="SSF141868">
    <property type="entry name" value="EAL domain-like"/>
    <property type="match status" value="1"/>
</dbReference>
<accession>A0A1T4WIQ5</accession>
<dbReference type="Gene3D" id="3.20.20.450">
    <property type="entry name" value="EAL domain"/>
    <property type="match status" value="1"/>
</dbReference>
<dbReference type="InterPro" id="IPR043128">
    <property type="entry name" value="Rev_trsase/Diguanyl_cyclase"/>
</dbReference>
<dbReference type="Gene3D" id="3.10.580.10">
    <property type="entry name" value="CBS-domain"/>
    <property type="match status" value="1"/>
</dbReference>
<name>A0A1T4WIQ5_9BACT</name>
<dbReference type="InterPro" id="IPR035919">
    <property type="entry name" value="EAL_sf"/>
</dbReference>
<evidence type="ECO:0000259" key="2">
    <source>
        <dbReference type="PROSITE" id="PS50883"/>
    </source>
</evidence>
<evidence type="ECO:0000259" key="3">
    <source>
        <dbReference type="PROSITE" id="PS50887"/>
    </source>
</evidence>
<dbReference type="Pfam" id="PF00563">
    <property type="entry name" value="EAL"/>
    <property type="match status" value="1"/>
</dbReference>
<dbReference type="EMBL" id="FUYC01000003">
    <property type="protein sequence ID" value="SKA77039.1"/>
    <property type="molecule type" value="Genomic_DNA"/>
</dbReference>
<dbReference type="PROSITE" id="PS50883">
    <property type="entry name" value="EAL"/>
    <property type="match status" value="1"/>
</dbReference>
<feature type="domain" description="GGDEF" evidence="3">
    <location>
        <begin position="602"/>
        <end position="754"/>
    </location>
</feature>
<organism evidence="4 5">
    <name type="scientific">Paucidesulfovibrio gracilis DSM 16080</name>
    <dbReference type="NCBI Taxonomy" id="1121449"/>
    <lineage>
        <taxon>Bacteria</taxon>
        <taxon>Pseudomonadati</taxon>
        <taxon>Thermodesulfobacteriota</taxon>
        <taxon>Desulfovibrionia</taxon>
        <taxon>Desulfovibrionales</taxon>
        <taxon>Desulfovibrionaceae</taxon>
        <taxon>Paucidesulfovibrio</taxon>
    </lineage>
</organism>
<dbReference type="InterPro" id="IPR000160">
    <property type="entry name" value="GGDEF_dom"/>
</dbReference>
<dbReference type="InterPro" id="IPR029787">
    <property type="entry name" value="Nucleotide_cyclase"/>
</dbReference>
<dbReference type="PROSITE" id="PS50887">
    <property type="entry name" value="GGDEF"/>
    <property type="match status" value="1"/>
</dbReference>
<proteinExistence type="predicted"/>
<sequence length="778" mass="87180">MAQHTSSFVRPLESPGCSTPRRIASKRGLLDKIGDSEHWVLLVFNIQDHYLLTNLYGRTLVAQLEERLGDSLLHAAREEACQDQAVLFQSNPGELLLLWPLLSKDTSRLADLTYAIKLKVQNDLKQLMLQRTGREVELGIGFSTLKTKRSTSPANAFLHAVNEARTAAHCQIVISQLDLAHDFRDIIERGDIRIHYQPIMDFQNGNVFGWEALARGPKGSPFRSPVMLFEMAEKLERLFRLEEICREKAISGLGAIVSGQKLFLNIHPKTMADPNFTPGKTLQLLEEAGLTPENVIFEITERHSIQNFDLFYRTLAHYRSQGFLVAVDDAGAGYSGLTSIAEIRPDFIKIDKNLVMDVDRDPVKRALIETFVSFANKIGSRILAEGIETKGQTTCLVDMGVHFGQGFYLARPGSPRPELAIDPQTIKPLTDLSKETFSCSIPVGKLAEPPHPVNQDFLTCEARSFFEENRHISNLVVEDDGRPLGLVMEYHLNRQLTTQYGMALFFNRPVTNVMDSAPLVVDERTPVEQAAKLAMERPTLKAYDDIIITRHKKLFGVITVQRLMNTLAQVQVEMAKGTNPLSGLPGNVAVEKELESRIRSGETFDIIYADLDNFKVYNDTYGFKNGDMIIKLAADILSWATKRHGQAGSKLCHIGGDDFVIITPPEKSERICRGTVRCFSRLVRNCYCVEDRDRGWIKATGRDGRQREYPLVSISLGIISIEGPTSFKEISERAAGIKKYAKSIPGNAYVRDRRDSPPLETKPPRLPLKTSKSHIPVP</sequence>
<dbReference type="NCBIfam" id="TIGR00254">
    <property type="entry name" value="GGDEF"/>
    <property type="match status" value="1"/>
</dbReference>
<dbReference type="AlphaFoldDB" id="A0A1T4WIQ5"/>
<dbReference type="STRING" id="1121449.SAMN02745704_00926"/>
<dbReference type="Pfam" id="PF00990">
    <property type="entry name" value="GGDEF"/>
    <property type="match status" value="1"/>
</dbReference>
<dbReference type="CDD" id="cd01949">
    <property type="entry name" value="GGDEF"/>
    <property type="match status" value="1"/>
</dbReference>
<dbReference type="CDD" id="cd01948">
    <property type="entry name" value="EAL"/>
    <property type="match status" value="1"/>
</dbReference>
<gene>
    <name evidence="4" type="ORF">SAMN02745704_00926</name>
</gene>
<reference evidence="4 5" key="1">
    <citation type="submission" date="2017-02" db="EMBL/GenBank/DDBJ databases">
        <authorList>
            <person name="Peterson S.W."/>
        </authorList>
    </citation>
    <scope>NUCLEOTIDE SEQUENCE [LARGE SCALE GENOMIC DNA]</scope>
    <source>
        <strain evidence="4 5">DSM 16080</strain>
    </source>
</reference>